<dbReference type="GO" id="GO:0005789">
    <property type="term" value="C:endoplasmic reticulum membrane"/>
    <property type="evidence" value="ECO:0007669"/>
    <property type="project" value="UniProtKB-SubCell"/>
</dbReference>
<evidence type="ECO:0000256" key="10">
    <source>
        <dbReference type="ARBA" id="ARBA00038108"/>
    </source>
</evidence>
<dbReference type="AlphaFoldDB" id="A0A9X9PTA0"/>
<evidence type="ECO:0000256" key="2">
    <source>
        <dbReference type="ARBA" id="ARBA00004126"/>
    </source>
</evidence>
<evidence type="ECO:0000313" key="16">
    <source>
        <dbReference type="Proteomes" id="UP000269945"/>
    </source>
</evidence>
<feature type="non-terminal residue" evidence="15">
    <location>
        <position position="1"/>
    </location>
</feature>
<name>A0A9X9PTA0_GULGU</name>
<organism evidence="15 16">
    <name type="scientific">Gulo gulo</name>
    <name type="common">Wolverine</name>
    <name type="synonym">Gluton</name>
    <dbReference type="NCBI Taxonomy" id="48420"/>
    <lineage>
        <taxon>Eukaryota</taxon>
        <taxon>Metazoa</taxon>
        <taxon>Chordata</taxon>
        <taxon>Craniata</taxon>
        <taxon>Vertebrata</taxon>
        <taxon>Euteleostomi</taxon>
        <taxon>Mammalia</taxon>
        <taxon>Eutheria</taxon>
        <taxon>Laurasiatheria</taxon>
        <taxon>Carnivora</taxon>
        <taxon>Caniformia</taxon>
        <taxon>Musteloidea</taxon>
        <taxon>Mustelidae</taxon>
        <taxon>Guloninae</taxon>
        <taxon>Gulo</taxon>
    </lineage>
</organism>
<evidence type="ECO:0000313" key="15">
    <source>
        <dbReference type="EMBL" id="VCW49898.1"/>
    </source>
</evidence>
<feature type="transmembrane region" description="Helical" evidence="13">
    <location>
        <begin position="193"/>
        <end position="223"/>
    </location>
</feature>
<accession>A0A9X9PTA0</accession>
<evidence type="ECO:0000256" key="5">
    <source>
        <dbReference type="ARBA" id="ARBA00022824"/>
    </source>
</evidence>
<dbReference type="InterPro" id="IPR053891">
    <property type="entry name" value="Shisa_N"/>
</dbReference>
<keyword evidence="7 13" id="KW-0472">Membrane</keyword>
<evidence type="ECO:0000256" key="11">
    <source>
        <dbReference type="ARBA" id="ARBA00040441"/>
    </source>
</evidence>
<comment type="caution">
    <text evidence="15">The sequence shown here is derived from an EMBL/GenBank/DDBJ whole genome shotgun (WGS) entry which is preliminary data.</text>
</comment>
<comment type="similarity">
    <text evidence="10">Belongs to the shisa family.</text>
</comment>
<dbReference type="Pfam" id="PF13908">
    <property type="entry name" value="Shisa_N"/>
    <property type="match status" value="1"/>
</dbReference>
<evidence type="ECO:0000256" key="1">
    <source>
        <dbReference type="ARBA" id="ARBA00004115"/>
    </source>
</evidence>
<dbReference type="PANTHER" id="PTHR31395:SF14">
    <property type="entry name" value="PROTEIN SHISA-5"/>
    <property type="match status" value="1"/>
</dbReference>
<feature type="domain" description="Shisa N-terminal" evidence="14">
    <location>
        <begin position="117"/>
        <end position="159"/>
    </location>
</feature>
<evidence type="ECO:0000259" key="14">
    <source>
        <dbReference type="Pfam" id="PF13908"/>
    </source>
</evidence>
<evidence type="ECO:0000256" key="13">
    <source>
        <dbReference type="SAM" id="Phobius"/>
    </source>
</evidence>
<reference evidence="15 16" key="1">
    <citation type="submission" date="2018-10" db="EMBL/GenBank/DDBJ databases">
        <authorList>
            <person name="Ekblom R."/>
            <person name="Jareborg N."/>
        </authorList>
    </citation>
    <scope>NUCLEOTIDE SEQUENCE [LARGE SCALE GENOMIC DNA]</scope>
    <source>
        <tissue evidence="15">Muscle</tissue>
    </source>
</reference>
<evidence type="ECO:0000256" key="4">
    <source>
        <dbReference type="ARBA" id="ARBA00022703"/>
    </source>
</evidence>
<gene>
    <name evidence="15" type="ORF">BN2614_LOCUS3</name>
</gene>
<keyword evidence="5" id="KW-0256">Endoplasmic reticulum</keyword>
<evidence type="ECO:0000256" key="9">
    <source>
        <dbReference type="ARBA" id="ARBA00037507"/>
    </source>
</evidence>
<evidence type="ECO:0000256" key="3">
    <source>
        <dbReference type="ARBA" id="ARBA00022692"/>
    </source>
</evidence>
<dbReference type="Proteomes" id="UP000269945">
    <property type="component" value="Unassembled WGS sequence"/>
</dbReference>
<dbReference type="EMBL" id="CYRY02000392">
    <property type="protein sequence ID" value="VCW49898.1"/>
    <property type="molecule type" value="Genomic_DNA"/>
</dbReference>
<dbReference type="InterPro" id="IPR026910">
    <property type="entry name" value="Shisa"/>
</dbReference>
<sequence length="328" mass="35050">QAPPPPEGAGVSAWPLDLGLARRLGGASALPPWPRSPPLRSLLRAGFPEQAAKGGARKRWPYGSLRLPPHLNPSCFCPSVLLSVRRPAMAARVPALRILLLLLLLLPPPPGAHSEVCVASRGHNFFPESCPDFCCGNCYNQYCCSDELKKFVGNEESCAEPKASVSAGREPLEQLGSALRFRSSLDSDPMSGFGATVAIGLTIFVLTVVTVIICFTCSCCSLYKMCRRPPRPVVTTTTATTVVHTPYPQPPSVPPSYPGPTYQGYHPMPPQPGMPAAPYPTQYPPPYPAQPMGPPAYHETLAGGAAMPYPASQPPYNPAYMDPPKAVP</sequence>
<comment type="function">
    <text evidence="9">Can induce apoptosis in a caspase-dependent manner and plays a role in p53/TP53-dependent apoptosis.</text>
</comment>
<evidence type="ECO:0000256" key="6">
    <source>
        <dbReference type="ARBA" id="ARBA00022989"/>
    </source>
</evidence>
<keyword evidence="4" id="KW-0053">Apoptosis</keyword>
<evidence type="ECO:0000256" key="12">
    <source>
        <dbReference type="ARBA" id="ARBA00041983"/>
    </source>
</evidence>
<evidence type="ECO:0000256" key="8">
    <source>
        <dbReference type="ARBA" id="ARBA00023242"/>
    </source>
</evidence>
<dbReference type="PANTHER" id="PTHR31395">
    <property type="entry name" value="SHISA"/>
    <property type="match status" value="1"/>
</dbReference>
<dbReference type="GO" id="GO:0006915">
    <property type="term" value="P:apoptotic process"/>
    <property type="evidence" value="ECO:0007669"/>
    <property type="project" value="UniProtKB-KW"/>
</dbReference>
<evidence type="ECO:0000256" key="7">
    <source>
        <dbReference type="ARBA" id="ARBA00023136"/>
    </source>
</evidence>
<keyword evidence="16" id="KW-1185">Reference proteome</keyword>
<keyword evidence="6 13" id="KW-1133">Transmembrane helix</keyword>
<keyword evidence="3 13" id="KW-0812">Transmembrane</keyword>
<proteinExistence type="inferred from homology"/>
<dbReference type="GO" id="GO:0031965">
    <property type="term" value="C:nuclear membrane"/>
    <property type="evidence" value="ECO:0007669"/>
    <property type="project" value="UniProtKB-SubCell"/>
</dbReference>
<protein>
    <recommendedName>
        <fullName evidence="11">Protein shisa-5</fullName>
    </recommendedName>
    <alternativeName>
        <fullName evidence="12">Scotin</fullName>
    </alternativeName>
</protein>
<keyword evidence="8" id="KW-0539">Nucleus</keyword>
<comment type="subcellular location">
    <subcellularLocation>
        <location evidence="1">Endoplasmic reticulum membrane</location>
        <topology evidence="1">Single-pass type I membrane protein</topology>
    </subcellularLocation>
    <subcellularLocation>
        <location evidence="2">Nucleus membrane</location>
    </subcellularLocation>
</comment>